<accession>A0A9D1CKQ9</accession>
<feature type="binding site" evidence="4 6">
    <location>
        <begin position="52"/>
        <end position="55"/>
    </location>
    <ligand>
        <name>substrate</name>
    </ligand>
</feature>
<feature type="domain" description="Glutamyl-tRNA reductase N-terminal" evidence="9">
    <location>
        <begin position="10"/>
        <end position="153"/>
    </location>
</feature>
<evidence type="ECO:0000256" key="2">
    <source>
        <dbReference type="ARBA" id="ARBA00023002"/>
    </source>
</evidence>
<reference evidence="10" key="2">
    <citation type="journal article" date="2021" name="PeerJ">
        <title>Extensive microbial diversity within the chicken gut microbiome revealed by metagenomics and culture.</title>
        <authorList>
            <person name="Gilroy R."/>
            <person name="Ravi A."/>
            <person name="Getino M."/>
            <person name="Pursley I."/>
            <person name="Horton D.L."/>
            <person name="Alikhan N.F."/>
            <person name="Baker D."/>
            <person name="Gharbi K."/>
            <person name="Hall N."/>
            <person name="Watson M."/>
            <person name="Adriaenssens E.M."/>
            <person name="Foster-Nyarko E."/>
            <person name="Jarju S."/>
            <person name="Secka A."/>
            <person name="Antonio M."/>
            <person name="Oren A."/>
            <person name="Chaudhuri R.R."/>
            <person name="La Ragione R."/>
            <person name="Hildebrand F."/>
            <person name="Pallen M.J."/>
        </authorList>
    </citation>
    <scope>NUCLEOTIDE SEQUENCE</scope>
    <source>
        <strain evidence="10">13361</strain>
    </source>
</reference>
<keyword evidence="3 4" id="KW-0627">Porphyrin biosynthesis</keyword>
<feature type="binding site" evidence="4 7">
    <location>
        <begin position="187"/>
        <end position="192"/>
    </location>
    <ligand>
        <name>NADP(+)</name>
        <dbReference type="ChEBI" id="CHEBI:58349"/>
    </ligand>
</feature>
<dbReference type="InterPro" id="IPR036291">
    <property type="entry name" value="NAD(P)-bd_dom_sf"/>
</dbReference>
<feature type="binding site" evidence="4 6">
    <location>
        <position position="107"/>
    </location>
    <ligand>
        <name>substrate</name>
    </ligand>
</feature>
<comment type="function">
    <text evidence="4">Catalyzes the NADPH-dependent reduction of glutamyl-tRNA(Glu) to glutamate 1-semialdehyde (GSA).</text>
</comment>
<evidence type="ECO:0000259" key="9">
    <source>
        <dbReference type="Pfam" id="PF05201"/>
    </source>
</evidence>
<sequence>MTSLDIRMAGIDYSRAGVEIREIFSFTKASLAEALQQIKKENPDMGCVILSTCNRTEVWLHGGDISPFGLLCRLKGVEEDAYRSFFQHRQGKEAVHYLMELACGLRSQIFGEDQILTQVKQAIGFSRAYQSADTVLEVLFRDAVTAAKRVKTDLRLTAVNRSMAVGTLELLEEKLGTLENKKCMVIGNGEMGRLAAAELRGRGCQVLMTLRQYKGRDAIIPAGCRAIPYEERMAYLPQMDIVLSATSSPHYTIKKEAVEALELPNPVTIVDLAVPRDVDPRLKDCHQLSVYDVDDLGGALREEDVAQTQKARELLSEYEGEFSHWYDFREWVPLVQHIGEVTGQEVAWRSQKAIRELEIPQETGKILSQAVSVAAQKSVAKLLYGLREYLDAQQLKICMEGLRRSLEEDGE</sequence>
<proteinExistence type="inferred from homology"/>
<evidence type="ECO:0000313" key="10">
    <source>
        <dbReference type="EMBL" id="HIQ66936.1"/>
    </source>
</evidence>
<protein>
    <recommendedName>
        <fullName evidence="4">Glutamyl-tRNA reductase</fullName>
        <shortName evidence="4">GluTR</shortName>
        <ecNumber evidence="4">1.2.1.70</ecNumber>
    </recommendedName>
</protein>
<comment type="catalytic activity">
    <reaction evidence="4">
        <text>(S)-4-amino-5-oxopentanoate + tRNA(Glu) + NADP(+) = L-glutamyl-tRNA(Glu) + NADPH + H(+)</text>
        <dbReference type="Rhea" id="RHEA:12344"/>
        <dbReference type="Rhea" id="RHEA-COMP:9663"/>
        <dbReference type="Rhea" id="RHEA-COMP:9680"/>
        <dbReference type="ChEBI" id="CHEBI:15378"/>
        <dbReference type="ChEBI" id="CHEBI:57501"/>
        <dbReference type="ChEBI" id="CHEBI:57783"/>
        <dbReference type="ChEBI" id="CHEBI:58349"/>
        <dbReference type="ChEBI" id="CHEBI:78442"/>
        <dbReference type="ChEBI" id="CHEBI:78520"/>
        <dbReference type="EC" id="1.2.1.70"/>
    </reaction>
</comment>
<dbReference type="Pfam" id="PF01488">
    <property type="entry name" value="Shikimate_DH"/>
    <property type="match status" value="1"/>
</dbReference>
<dbReference type="Proteomes" id="UP000886796">
    <property type="component" value="Unassembled WGS sequence"/>
</dbReference>
<comment type="subunit">
    <text evidence="4">Homodimer.</text>
</comment>
<dbReference type="AlphaFoldDB" id="A0A9D1CKQ9"/>
<name>A0A9D1CKQ9_9FIRM</name>
<feature type="binding site" evidence="4 6">
    <location>
        <begin position="112"/>
        <end position="114"/>
    </location>
    <ligand>
        <name>substrate</name>
    </ligand>
</feature>
<dbReference type="GO" id="GO:0008883">
    <property type="term" value="F:glutamyl-tRNA reductase activity"/>
    <property type="evidence" value="ECO:0007669"/>
    <property type="project" value="UniProtKB-UniRule"/>
</dbReference>
<dbReference type="CDD" id="cd05213">
    <property type="entry name" value="NAD_bind_Glutamyl_tRNA_reduct"/>
    <property type="match status" value="1"/>
</dbReference>
<dbReference type="SUPFAM" id="SSF51735">
    <property type="entry name" value="NAD(P)-binding Rossmann-fold domains"/>
    <property type="match status" value="1"/>
</dbReference>
<organism evidence="10 11">
    <name type="scientific">Candidatus Faecousia excrementigallinarum</name>
    <dbReference type="NCBI Taxonomy" id="2840806"/>
    <lineage>
        <taxon>Bacteria</taxon>
        <taxon>Bacillati</taxon>
        <taxon>Bacillota</taxon>
        <taxon>Clostridia</taxon>
        <taxon>Eubacteriales</taxon>
        <taxon>Oscillospiraceae</taxon>
        <taxon>Faecousia</taxon>
    </lineage>
</organism>
<keyword evidence="2 4" id="KW-0560">Oxidoreductase</keyword>
<dbReference type="GO" id="GO:0019353">
    <property type="term" value="P:protoporphyrinogen IX biosynthetic process from glutamate"/>
    <property type="evidence" value="ECO:0007669"/>
    <property type="project" value="TreeGrafter"/>
</dbReference>
<dbReference type="PIRSF" id="PIRSF000445">
    <property type="entry name" value="4pyrrol_synth_GluRdtase"/>
    <property type="match status" value="1"/>
</dbReference>
<evidence type="ECO:0000256" key="5">
    <source>
        <dbReference type="PIRSR" id="PIRSR000445-1"/>
    </source>
</evidence>
<dbReference type="GO" id="GO:0050661">
    <property type="term" value="F:NADP binding"/>
    <property type="evidence" value="ECO:0007669"/>
    <property type="project" value="InterPro"/>
</dbReference>
<comment type="miscellaneous">
    <text evidence="4">During catalysis, the active site Cys acts as a nucleophile attacking the alpha-carbonyl group of tRNA-bound glutamate with the formation of a thioester intermediate between enzyme and glutamate, and the concomitant release of tRNA(Glu). The thioester intermediate is finally reduced by direct hydride transfer from NADPH, to form the product GSA.</text>
</comment>
<evidence type="ECO:0000256" key="4">
    <source>
        <dbReference type="HAMAP-Rule" id="MF_00087"/>
    </source>
</evidence>
<evidence type="ECO:0000256" key="7">
    <source>
        <dbReference type="PIRSR" id="PIRSR000445-3"/>
    </source>
</evidence>
<reference evidence="10" key="1">
    <citation type="submission" date="2020-10" db="EMBL/GenBank/DDBJ databases">
        <authorList>
            <person name="Gilroy R."/>
        </authorList>
    </citation>
    <scope>NUCLEOTIDE SEQUENCE</scope>
    <source>
        <strain evidence="10">13361</strain>
    </source>
</reference>
<comment type="domain">
    <text evidence="4">Possesses an unusual extended V-shaped dimeric structure with each monomer consisting of three distinct domains arranged along a curved 'spinal' alpha-helix. The N-terminal catalytic domain specifically recognizes the glutamate moiety of the substrate. The second domain is the NADPH-binding domain, and the third C-terminal domain is responsible for dimerization.</text>
</comment>
<dbReference type="PANTHER" id="PTHR43013">
    <property type="entry name" value="GLUTAMYL-TRNA REDUCTASE"/>
    <property type="match status" value="1"/>
</dbReference>
<evidence type="ECO:0000313" key="11">
    <source>
        <dbReference type="Proteomes" id="UP000886796"/>
    </source>
</evidence>
<evidence type="ECO:0000256" key="3">
    <source>
        <dbReference type="ARBA" id="ARBA00023244"/>
    </source>
</evidence>
<dbReference type="InterPro" id="IPR015895">
    <property type="entry name" value="4pyrrol_synth_GluRdtase_N"/>
</dbReference>
<dbReference type="SUPFAM" id="SSF69742">
    <property type="entry name" value="Glutamyl tRNA-reductase catalytic, N-terminal domain"/>
    <property type="match status" value="1"/>
</dbReference>
<comment type="similarity">
    <text evidence="4">Belongs to the glutamyl-tRNA reductase family.</text>
</comment>
<dbReference type="HAMAP" id="MF_00087">
    <property type="entry name" value="Glu_tRNA_reductase"/>
    <property type="match status" value="1"/>
</dbReference>
<dbReference type="Gene3D" id="3.30.460.30">
    <property type="entry name" value="Glutamyl-tRNA reductase, N-terminal domain"/>
    <property type="match status" value="1"/>
</dbReference>
<comment type="pathway">
    <text evidence="4">Porphyrin-containing compound metabolism; protoporphyrin-IX biosynthesis; 5-aminolevulinate from L-glutamyl-tRNA(Glu): step 1/2.</text>
</comment>
<dbReference type="NCBIfam" id="TIGR01035">
    <property type="entry name" value="hemA"/>
    <property type="match status" value="1"/>
</dbReference>
<dbReference type="Pfam" id="PF05201">
    <property type="entry name" value="GlutR_N"/>
    <property type="match status" value="1"/>
</dbReference>
<comment type="caution">
    <text evidence="4">Lacks conserved residue(s) required for the propagation of feature annotation.</text>
</comment>
<feature type="binding site" evidence="4 6">
    <location>
        <position position="118"/>
    </location>
    <ligand>
        <name>substrate</name>
    </ligand>
</feature>
<dbReference type="EC" id="1.2.1.70" evidence="4"/>
<evidence type="ECO:0000259" key="8">
    <source>
        <dbReference type="Pfam" id="PF01488"/>
    </source>
</evidence>
<dbReference type="InterPro" id="IPR000343">
    <property type="entry name" value="4pyrrol_synth_GluRdtase"/>
</dbReference>
<dbReference type="Gene3D" id="3.40.50.720">
    <property type="entry name" value="NAD(P)-binding Rossmann-like Domain"/>
    <property type="match status" value="1"/>
</dbReference>
<feature type="active site" description="Nucleophile" evidence="4 5">
    <location>
        <position position="53"/>
    </location>
</feature>
<dbReference type="InterPro" id="IPR006151">
    <property type="entry name" value="Shikm_DH/Glu-tRNA_Rdtase"/>
</dbReference>
<comment type="caution">
    <text evidence="10">The sequence shown here is derived from an EMBL/GenBank/DDBJ whole genome shotgun (WGS) entry which is preliminary data.</text>
</comment>
<evidence type="ECO:0000256" key="6">
    <source>
        <dbReference type="PIRSR" id="PIRSR000445-2"/>
    </source>
</evidence>
<dbReference type="InterPro" id="IPR036343">
    <property type="entry name" value="GluRdtase_N_sf"/>
</dbReference>
<dbReference type="PANTHER" id="PTHR43013:SF1">
    <property type="entry name" value="GLUTAMYL-TRNA REDUCTASE"/>
    <property type="match status" value="1"/>
</dbReference>
<gene>
    <name evidence="4 10" type="primary">hemA</name>
    <name evidence="10" type="ORF">IAB74_00295</name>
</gene>
<dbReference type="EMBL" id="DVFK01000006">
    <property type="protein sequence ID" value="HIQ66936.1"/>
    <property type="molecule type" value="Genomic_DNA"/>
</dbReference>
<keyword evidence="1 4" id="KW-0521">NADP</keyword>
<feature type="domain" description="Quinate/shikimate 5-dehydrogenase/glutamyl-tRNA reductase" evidence="8">
    <location>
        <begin position="169"/>
        <end position="296"/>
    </location>
</feature>
<evidence type="ECO:0000256" key="1">
    <source>
        <dbReference type="ARBA" id="ARBA00022857"/>
    </source>
</evidence>